<dbReference type="EMBL" id="JADOUF010000001">
    <property type="protein sequence ID" value="MBG6135816.1"/>
    <property type="molecule type" value="Genomic_DNA"/>
</dbReference>
<dbReference type="PANTHER" id="PTHR32243:SF24">
    <property type="entry name" value="DIACETYLCHITOBIOSE UPTAKE SYSTEM PERMEASE PROTEIN NGCG"/>
    <property type="match status" value="1"/>
</dbReference>
<feature type="transmembrane region" description="Helical" evidence="7">
    <location>
        <begin position="19"/>
        <end position="44"/>
    </location>
</feature>
<dbReference type="PROSITE" id="PS50928">
    <property type="entry name" value="ABC_TM1"/>
    <property type="match status" value="1"/>
</dbReference>
<evidence type="ECO:0000256" key="7">
    <source>
        <dbReference type="RuleBase" id="RU363032"/>
    </source>
</evidence>
<evidence type="ECO:0000256" key="2">
    <source>
        <dbReference type="ARBA" id="ARBA00022448"/>
    </source>
</evidence>
<evidence type="ECO:0000313" key="9">
    <source>
        <dbReference type="EMBL" id="MBG6135816.1"/>
    </source>
</evidence>
<dbReference type="InterPro" id="IPR035906">
    <property type="entry name" value="MetI-like_sf"/>
</dbReference>
<dbReference type="GO" id="GO:0055085">
    <property type="term" value="P:transmembrane transport"/>
    <property type="evidence" value="ECO:0007669"/>
    <property type="project" value="InterPro"/>
</dbReference>
<keyword evidence="5 7" id="KW-1133">Transmembrane helix</keyword>
<keyword evidence="4 7" id="KW-0812">Transmembrane</keyword>
<evidence type="ECO:0000256" key="5">
    <source>
        <dbReference type="ARBA" id="ARBA00022989"/>
    </source>
</evidence>
<dbReference type="PANTHER" id="PTHR32243">
    <property type="entry name" value="MALTOSE TRANSPORT SYSTEM PERMEASE-RELATED"/>
    <property type="match status" value="1"/>
</dbReference>
<name>A0A8J7KJS9_9ACTN</name>
<comment type="caution">
    <text evidence="9">The sequence shown here is derived from an EMBL/GenBank/DDBJ whole genome shotgun (WGS) entry which is preliminary data.</text>
</comment>
<feature type="transmembrane region" description="Helical" evidence="7">
    <location>
        <begin position="118"/>
        <end position="141"/>
    </location>
</feature>
<gene>
    <name evidence="9" type="ORF">IW245_002010</name>
</gene>
<keyword evidence="10" id="KW-1185">Reference proteome</keyword>
<dbReference type="InterPro" id="IPR000515">
    <property type="entry name" value="MetI-like"/>
</dbReference>
<dbReference type="GO" id="GO:0005886">
    <property type="term" value="C:plasma membrane"/>
    <property type="evidence" value="ECO:0007669"/>
    <property type="project" value="UniProtKB-SubCell"/>
</dbReference>
<dbReference type="Gene3D" id="1.10.3720.10">
    <property type="entry name" value="MetI-like"/>
    <property type="match status" value="1"/>
</dbReference>
<dbReference type="Proteomes" id="UP000622552">
    <property type="component" value="Unassembled WGS sequence"/>
</dbReference>
<dbReference type="CDD" id="cd06261">
    <property type="entry name" value="TM_PBP2"/>
    <property type="match status" value="1"/>
</dbReference>
<sequence length="297" mass="32010">MTDATATPRRRSSLWGDHAVPGVARVVLWIWVAGTVLLGGWALMNAFKPSGDIPLHPFTPPTGLSVDNFSRAWNTGFGSAVVNSVVLVLLGETLLLLIGAPAGYALSRRAKNGGGLTGYFALGMSIPLQTIVVPLLAVGVYSSRFLVDYVTGWWDDRLTLLIFYVVIGLPFTVFVSSAYFRTLPSALEEAAAIDGAGPVRTFFQVMLPLARPGLTTLFVIGVISLWNETFLVMVLVPTDLARQTLPVALLRLEMSMQYASDWGALFAGVAFLAVPMIALYAWTGRRIVEGMTMGALK</sequence>
<feature type="transmembrane region" description="Helical" evidence="7">
    <location>
        <begin position="161"/>
        <end position="180"/>
    </location>
</feature>
<proteinExistence type="inferred from homology"/>
<evidence type="ECO:0000313" key="10">
    <source>
        <dbReference type="Proteomes" id="UP000622552"/>
    </source>
</evidence>
<feature type="domain" description="ABC transmembrane type-1" evidence="8">
    <location>
        <begin position="81"/>
        <end position="283"/>
    </location>
</feature>
<dbReference type="InterPro" id="IPR050901">
    <property type="entry name" value="BP-dep_ABC_trans_perm"/>
</dbReference>
<accession>A0A8J7KJS9</accession>
<evidence type="ECO:0000256" key="3">
    <source>
        <dbReference type="ARBA" id="ARBA00022475"/>
    </source>
</evidence>
<evidence type="ECO:0000256" key="6">
    <source>
        <dbReference type="ARBA" id="ARBA00023136"/>
    </source>
</evidence>
<reference evidence="9" key="1">
    <citation type="submission" date="2020-11" db="EMBL/GenBank/DDBJ databases">
        <title>Sequencing the genomes of 1000 actinobacteria strains.</title>
        <authorList>
            <person name="Klenk H.-P."/>
        </authorList>
    </citation>
    <scope>NUCLEOTIDE SEQUENCE</scope>
    <source>
        <strain evidence="9">DSM 45356</strain>
    </source>
</reference>
<dbReference type="Pfam" id="PF00528">
    <property type="entry name" value="BPD_transp_1"/>
    <property type="match status" value="1"/>
</dbReference>
<comment type="subcellular location">
    <subcellularLocation>
        <location evidence="1 7">Cell membrane</location>
        <topology evidence="1 7">Multi-pass membrane protein</topology>
    </subcellularLocation>
</comment>
<organism evidence="9 10">
    <name type="scientific">Longispora fulva</name>
    <dbReference type="NCBI Taxonomy" id="619741"/>
    <lineage>
        <taxon>Bacteria</taxon>
        <taxon>Bacillati</taxon>
        <taxon>Actinomycetota</taxon>
        <taxon>Actinomycetes</taxon>
        <taxon>Micromonosporales</taxon>
        <taxon>Micromonosporaceae</taxon>
        <taxon>Longispora</taxon>
    </lineage>
</organism>
<evidence type="ECO:0000259" key="8">
    <source>
        <dbReference type="PROSITE" id="PS50928"/>
    </source>
</evidence>
<evidence type="ECO:0000256" key="4">
    <source>
        <dbReference type="ARBA" id="ARBA00022692"/>
    </source>
</evidence>
<keyword evidence="3" id="KW-1003">Cell membrane</keyword>
<protein>
    <submittedName>
        <fullName evidence="9">ABC-type glycerol-3-phosphate transport system permease component</fullName>
    </submittedName>
</protein>
<comment type="similarity">
    <text evidence="7">Belongs to the binding-protein-dependent transport system permease family.</text>
</comment>
<keyword evidence="2 7" id="KW-0813">Transport</keyword>
<feature type="transmembrane region" description="Helical" evidence="7">
    <location>
        <begin position="80"/>
        <end position="106"/>
    </location>
</feature>
<keyword evidence="6 7" id="KW-0472">Membrane</keyword>
<evidence type="ECO:0000256" key="1">
    <source>
        <dbReference type="ARBA" id="ARBA00004651"/>
    </source>
</evidence>
<dbReference type="RefSeq" id="WP_197002876.1">
    <property type="nucleotide sequence ID" value="NZ_BONS01000002.1"/>
</dbReference>
<feature type="transmembrane region" description="Helical" evidence="7">
    <location>
        <begin position="214"/>
        <end position="236"/>
    </location>
</feature>
<dbReference type="SUPFAM" id="SSF161098">
    <property type="entry name" value="MetI-like"/>
    <property type="match status" value="1"/>
</dbReference>
<feature type="transmembrane region" description="Helical" evidence="7">
    <location>
        <begin position="262"/>
        <end position="283"/>
    </location>
</feature>
<dbReference type="AlphaFoldDB" id="A0A8J7KJS9"/>